<dbReference type="Proteomes" id="UP000758856">
    <property type="component" value="Unassembled WGS sequence"/>
</dbReference>
<reference evidence="6 7" key="1">
    <citation type="submission" date="2021-01" db="EMBL/GenBank/DDBJ databases">
        <title>Genomic Encyclopedia of Type Strains, Phase IV (KMG-IV): sequencing the most valuable type-strain genomes for metagenomic binning, comparative biology and taxonomic classification.</title>
        <authorList>
            <person name="Goeker M."/>
        </authorList>
    </citation>
    <scope>NUCLEOTIDE SEQUENCE [LARGE SCALE GENOMIC DNA]</scope>
    <source>
        <strain evidence="6 7">DSM 6130</strain>
    </source>
</reference>
<comment type="similarity">
    <text evidence="1 5">Belongs to the KptA/TPT1 family.</text>
</comment>
<dbReference type="InterPro" id="IPR042081">
    <property type="entry name" value="RNA_2'-PTrans_C"/>
</dbReference>
<dbReference type="PANTHER" id="PTHR12684:SF2">
    <property type="entry name" value="TRNA 2'-PHOSPHOTRANSFERASE 1"/>
    <property type="match status" value="1"/>
</dbReference>
<dbReference type="EMBL" id="JAFBCY010000001">
    <property type="protein sequence ID" value="MBM7850534.1"/>
    <property type="molecule type" value="Genomic_DNA"/>
</dbReference>
<organism evidence="6 7">
    <name type="scientific">Methylopila capsulata</name>
    <dbReference type="NCBI Taxonomy" id="61654"/>
    <lineage>
        <taxon>Bacteria</taxon>
        <taxon>Pseudomonadati</taxon>
        <taxon>Pseudomonadota</taxon>
        <taxon>Alphaproteobacteria</taxon>
        <taxon>Hyphomicrobiales</taxon>
        <taxon>Methylopilaceae</taxon>
        <taxon>Methylopila</taxon>
    </lineage>
</organism>
<protein>
    <recommendedName>
        <fullName evidence="5">Probable RNA 2'-phosphotransferase</fullName>
        <ecNumber evidence="5">2.7.1.-</ecNumber>
    </recommendedName>
</protein>
<dbReference type="InterPro" id="IPR042080">
    <property type="entry name" value="RNA_2'-PTrans_N"/>
</dbReference>
<dbReference type="SUPFAM" id="SSF56399">
    <property type="entry name" value="ADP-ribosylation"/>
    <property type="match status" value="1"/>
</dbReference>
<dbReference type="InterPro" id="IPR022928">
    <property type="entry name" value="RNA_2'-PTrans_KptA"/>
</dbReference>
<dbReference type="Gene3D" id="3.20.170.30">
    <property type="match status" value="1"/>
</dbReference>
<evidence type="ECO:0000256" key="5">
    <source>
        <dbReference type="HAMAP-Rule" id="MF_00299"/>
    </source>
</evidence>
<evidence type="ECO:0000256" key="1">
    <source>
        <dbReference type="ARBA" id="ARBA00009836"/>
    </source>
</evidence>
<dbReference type="PANTHER" id="PTHR12684">
    <property type="entry name" value="PUTATIVE PHOSPHOTRANSFERASE"/>
    <property type="match status" value="1"/>
</dbReference>
<proteinExistence type="inferred from homology"/>
<comment type="caution">
    <text evidence="6">The sequence shown here is derived from an EMBL/GenBank/DDBJ whole genome shotgun (WGS) entry which is preliminary data.</text>
</comment>
<keyword evidence="2 5" id="KW-0808">Transferase</keyword>
<keyword evidence="3 5" id="KW-0520">NAD</keyword>
<evidence type="ECO:0000313" key="7">
    <source>
        <dbReference type="Proteomes" id="UP000758856"/>
    </source>
</evidence>
<gene>
    <name evidence="5" type="primary">kptA</name>
    <name evidence="6" type="ORF">JOD31_000746</name>
</gene>
<dbReference type="EC" id="2.7.1.-" evidence="5"/>
<evidence type="ECO:0000313" key="6">
    <source>
        <dbReference type="EMBL" id="MBM7850534.1"/>
    </source>
</evidence>
<keyword evidence="7" id="KW-1185">Reference proteome</keyword>
<dbReference type="InterPro" id="IPR002745">
    <property type="entry name" value="Ptrans_KptA/Tpt1"/>
</dbReference>
<evidence type="ECO:0000256" key="3">
    <source>
        <dbReference type="ARBA" id="ARBA00023027"/>
    </source>
</evidence>
<dbReference type="GO" id="GO:0016740">
    <property type="term" value="F:transferase activity"/>
    <property type="evidence" value="ECO:0007669"/>
    <property type="project" value="UniProtKB-KW"/>
</dbReference>
<dbReference type="RefSeq" id="WP_204948947.1">
    <property type="nucleotide sequence ID" value="NZ_BSFF01000002.1"/>
</dbReference>
<sequence>MALDNHHTRVSKFVSLVLRHDPAAAGITLDPQGWASLSALIDGAAKAGVALDRAALAVIMAESDKARFELSDDGERIRAVHGHSVDVETHGPAETPPDILWHGTAQRFLPAILTEGLTSGARRFVHLSETAEMAREVGARHGRPAVLTVSASDMAAQGFAFYRSSSGVWLTPAVPSRFLTQA</sequence>
<comment type="function">
    <text evidence="4 5">Removes the 2'-phosphate from RNA via an intermediate in which the phosphate is ADP-ribosylated by NAD followed by a presumed transesterification to release the RNA and generate ADP-ribose 1''-2''-cyclic phosphate (APPR&gt;P). May function as an ADP-ribosylase.</text>
</comment>
<evidence type="ECO:0000256" key="2">
    <source>
        <dbReference type="ARBA" id="ARBA00022679"/>
    </source>
</evidence>
<evidence type="ECO:0000256" key="4">
    <source>
        <dbReference type="ARBA" id="ARBA00025212"/>
    </source>
</evidence>
<dbReference type="HAMAP" id="MF_00299">
    <property type="entry name" value="KptA"/>
    <property type="match status" value="1"/>
</dbReference>
<name>A0ABS2T633_9HYPH</name>
<dbReference type="Pfam" id="PF01885">
    <property type="entry name" value="PTS_2-RNA"/>
    <property type="match status" value="1"/>
</dbReference>
<accession>A0ABS2T633</accession>
<dbReference type="Gene3D" id="1.10.10.970">
    <property type="entry name" value="RNA 2'-phosphotransferase, Tpt1/KptA family, N-terminal domain"/>
    <property type="match status" value="1"/>
</dbReference>